<organism evidence="2 3">
    <name type="scientific">Liparis tanakae</name>
    <name type="common">Tanaka's snailfish</name>
    <dbReference type="NCBI Taxonomy" id="230148"/>
    <lineage>
        <taxon>Eukaryota</taxon>
        <taxon>Metazoa</taxon>
        <taxon>Chordata</taxon>
        <taxon>Craniata</taxon>
        <taxon>Vertebrata</taxon>
        <taxon>Euteleostomi</taxon>
        <taxon>Actinopterygii</taxon>
        <taxon>Neopterygii</taxon>
        <taxon>Teleostei</taxon>
        <taxon>Neoteleostei</taxon>
        <taxon>Acanthomorphata</taxon>
        <taxon>Eupercaria</taxon>
        <taxon>Perciformes</taxon>
        <taxon>Cottioidei</taxon>
        <taxon>Cottales</taxon>
        <taxon>Liparidae</taxon>
        <taxon>Liparis</taxon>
    </lineage>
</organism>
<evidence type="ECO:0000313" key="3">
    <source>
        <dbReference type="Proteomes" id="UP000314294"/>
    </source>
</evidence>
<feature type="signal peptide" evidence="1">
    <location>
        <begin position="1"/>
        <end position="21"/>
    </location>
</feature>
<feature type="chain" id="PRO_5021280179" evidence="1">
    <location>
        <begin position="22"/>
        <end position="59"/>
    </location>
</feature>
<proteinExistence type="predicted"/>
<evidence type="ECO:0000256" key="1">
    <source>
        <dbReference type="SAM" id="SignalP"/>
    </source>
</evidence>
<comment type="caution">
    <text evidence="2">The sequence shown here is derived from an EMBL/GenBank/DDBJ whole genome shotgun (WGS) entry which is preliminary data.</text>
</comment>
<evidence type="ECO:0000313" key="2">
    <source>
        <dbReference type="EMBL" id="TNN82985.1"/>
    </source>
</evidence>
<accession>A0A4Z2IYC9</accession>
<sequence length="59" mass="6414">MLRRVGCYLLLLLLDLDGVHVQALLNSIIAVIAKHQAGKTKLAGMGLLQNYCHKGGNTR</sequence>
<keyword evidence="1" id="KW-0732">Signal</keyword>
<gene>
    <name evidence="2" type="ORF">EYF80_006592</name>
</gene>
<dbReference type="Proteomes" id="UP000314294">
    <property type="component" value="Unassembled WGS sequence"/>
</dbReference>
<dbReference type="EMBL" id="SRLO01000035">
    <property type="protein sequence ID" value="TNN82985.1"/>
    <property type="molecule type" value="Genomic_DNA"/>
</dbReference>
<name>A0A4Z2IYC9_9TELE</name>
<dbReference type="AlphaFoldDB" id="A0A4Z2IYC9"/>
<reference evidence="2 3" key="1">
    <citation type="submission" date="2019-03" db="EMBL/GenBank/DDBJ databases">
        <title>First draft genome of Liparis tanakae, snailfish: a comprehensive survey of snailfish specific genes.</title>
        <authorList>
            <person name="Kim W."/>
            <person name="Song I."/>
            <person name="Jeong J.-H."/>
            <person name="Kim D."/>
            <person name="Kim S."/>
            <person name="Ryu S."/>
            <person name="Song J.Y."/>
            <person name="Lee S.K."/>
        </authorList>
    </citation>
    <scope>NUCLEOTIDE SEQUENCE [LARGE SCALE GENOMIC DNA]</scope>
    <source>
        <tissue evidence="2">Muscle</tissue>
    </source>
</reference>
<keyword evidence="3" id="KW-1185">Reference proteome</keyword>
<protein>
    <submittedName>
        <fullName evidence="2">Uncharacterized protein</fullName>
    </submittedName>
</protein>